<gene>
    <name evidence="1" type="ORF">DFH08DRAFT_1084409</name>
</gene>
<comment type="caution">
    <text evidence="1">The sequence shown here is derived from an EMBL/GenBank/DDBJ whole genome shotgun (WGS) entry which is preliminary data.</text>
</comment>
<sequence>MSAQEAELRARIDELSSKIDLQPVFLKELERDRSLAQRQLNAVVDPLERDLDSFTPRVSAVIWKHGEHLKHLEIWDDQDNRLHYDERDKNIIVLFDGTTGPLPLLESLTLETSSPQRGFLAPQIFELLSLAPKIVSCTFRDIEYWYNLDVVSETLEIPRLRLLMFGNREHYPDIDEGILECLSLPALEALSVSVALSDLWSFLKRSSPPLQELVLGLPNHDSIRLHQSLHLIPSLALFKIWAPDAQAVVALFGALADSPSLLPNLQRLVVRTMPRHPPTTSPYTSQFSWPTLLRVLSTRRFQFHISPVTKPPVDVLAALRELAADGVQIYIGTRERNFIGPPSEGAI</sequence>
<name>A0AAD7EJM9_9AGAR</name>
<dbReference type="AlphaFoldDB" id="A0AAD7EJM9"/>
<organism evidence="1 2">
    <name type="scientific">Mycena albidolilacea</name>
    <dbReference type="NCBI Taxonomy" id="1033008"/>
    <lineage>
        <taxon>Eukaryota</taxon>
        <taxon>Fungi</taxon>
        <taxon>Dikarya</taxon>
        <taxon>Basidiomycota</taxon>
        <taxon>Agaricomycotina</taxon>
        <taxon>Agaricomycetes</taxon>
        <taxon>Agaricomycetidae</taxon>
        <taxon>Agaricales</taxon>
        <taxon>Marasmiineae</taxon>
        <taxon>Mycenaceae</taxon>
        <taxon>Mycena</taxon>
    </lineage>
</organism>
<accession>A0AAD7EJM9</accession>
<protein>
    <submittedName>
        <fullName evidence="1">Uncharacterized protein</fullName>
    </submittedName>
</protein>
<dbReference type="EMBL" id="JARIHO010000038">
    <property type="protein sequence ID" value="KAJ7328936.1"/>
    <property type="molecule type" value="Genomic_DNA"/>
</dbReference>
<reference evidence="1" key="1">
    <citation type="submission" date="2023-03" db="EMBL/GenBank/DDBJ databases">
        <title>Massive genome expansion in bonnet fungi (Mycena s.s.) driven by repeated elements and novel gene families across ecological guilds.</title>
        <authorList>
            <consortium name="Lawrence Berkeley National Laboratory"/>
            <person name="Harder C.B."/>
            <person name="Miyauchi S."/>
            <person name="Viragh M."/>
            <person name="Kuo A."/>
            <person name="Thoen E."/>
            <person name="Andreopoulos B."/>
            <person name="Lu D."/>
            <person name="Skrede I."/>
            <person name="Drula E."/>
            <person name="Henrissat B."/>
            <person name="Morin E."/>
            <person name="Kohler A."/>
            <person name="Barry K."/>
            <person name="LaButti K."/>
            <person name="Morin E."/>
            <person name="Salamov A."/>
            <person name="Lipzen A."/>
            <person name="Mereny Z."/>
            <person name="Hegedus B."/>
            <person name="Baldrian P."/>
            <person name="Stursova M."/>
            <person name="Weitz H."/>
            <person name="Taylor A."/>
            <person name="Grigoriev I.V."/>
            <person name="Nagy L.G."/>
            <person name="Martin F."/>
            <person name="Kauserud H."/>
        </authorList>
    </citation>
    <scope>NUCLEOTIDE SEQUENCE</scope>
    <source>
        <strain evidence="1">CBHHK002</strain>
    </source>
</reference>
<evidence type="ECO:0000313" key="1">
    <source>
        <dbReference type="EMBL" id="KAJ7328936.1"/>
    </source>
</evidence>
<proteinExistence type="predicted"/>
<keyword evidence="2" id="KW-1185">Reference proteome</keyword>
<dbReference type="Proteomes" id="UP001218218">
    <property type="component" value="Unassembled WGS sequence"/>
</dbReference>
<evidence type="ECO:0000313" key="2">
    <source>
        <dbReference type="Proteomes" id="UP001218218"/>
    </source>
</evidence>